<dbReference type="HOGENOM" id="CLU_003888_0_0_1"/>
<dbReference type="eggNOG" id="KOG4177">
    <property type="taxonomic scope" value="Eukaryota"/>
</dbReference>
<dbReference type="GeneID" id="19190960"/>
<dbReference type="PANTHER" id="PTHR24123">
    <property type="entry name" value="ANKYRIN REPEAT-CONTAINING"/>
    <property type="match status" value="1"/>
</dbReference>
<dbReference type="Pfam" id="PF12796">
    <property type="entry name" value="Ank_2"/>
    <property type="match status" value="2"/>
</dbReference>
<feature type="compositionally biased region" description="Polar residues" evidence="4">
    <location>
        <begin position="7"/>
        <end position="18"/>
    </location>
</feature>
<feature type="domain" description="Protein kinase" evidence="5">
    <location>
        <begin position="83"/>
        <end position="393"/>
    </location>
</feature>
<evidence type="ECO:0000259" key="5">
    <source>
        <dbReference type="PROSITE" id="PS50011"/>
    </source>
</evidence>
<dbReference type="STRING" id="1182543.W9WZS5"/>
<evidence type="ECO:0000256" key="2">
    <source>
        <dbReference type="ARBA" id="ARBA00023043"/>
    </source>
</evidence>
<accession>W9WZS5</accession>
<dbReference type="AlphaFoldDB" id="W9WZS5"/>
<comment type="caution">
    <text evidence="6">The sequence shown here is derived from an EMBL/GenBank/DDBJ whole genome shotgun (WGS) entry which is preliminary data.</text>
</comment>
<gene>
    <name evidence="6" type="ORF">A1O5_06249</name>
</gene>
<dbReference type="OrthoDB" id="626167at2759"/>
<organism evidence="6 7">
    <name type="scientific">Cladophialophora psammophila CBS 110553</name>
    <dbReference type="NCBI Taxonomy" id="1182543"/>
    <lineage>
        <taxon>Eukaryota</taxon>
        <taxon>Fungi</taxon>
        <taxon>Dikarya</taxon>
        <taxon>Ascomycota</taxon>
        <taxon>Pezizomycotina</taxon>
        <taxon>Eurotiomycetes</taxon>
        <taxon>Chaetothyriomycetidae</taxon>
        <taxon>Chaetothyriales</taxon>
        <taxon>Herpotrichiellaceae</taxon>
        <taxon>Cladophialophora</taxon>
    </lineage>
</organism>
<dbReference type="eggNOG" id="KOG0192">
    <property type="taxonomic scope" value="Eukaryota"/>
</dbReference>
<dbReference type="InterPro" id="IPR000719">
    <property type="entry name" value="Prot_kinase_dom"/>
</dbReference>
<dbReference type="PANTHER" id="PTHR24123:SF141">
    <property type="entry name" value="ANKYRIN 2, ISOFORM U"/>
    <property type="match status" value="1"/>
</dbReference>
<dbReference type="PROSITE" id="PS50297">
    <property type="entry name" value="ANK_REP_REGION"/>
    <property type="match status" value="3"/>
</dbReference>
<keyword evidence="2 3" id="KW-0040">ANK repeat</keyword>
<dbReference type="InterPro" id="IPR036770">
    <property type="entry name" value="Ankyrin_rpt-contain_sf"/>
</dbReference>
<dbReference type="GO" id="GO:0005524">
    <property type="term" value="F:ATP binding"/>
    <property type="evidence" value="ECO:0007669"/>
    <property type="project" value="InterPro"/>
</dbReference>
<dbReference type="Pfam" id="PF00023">
    <property type="entry name" value="Ank"/>
    <property type="match status" value="2"/>
</dbReference>
<dbReference type="Proteomes" id="UP000019471">
    <property type="component" value="Unassembled WGS sequence"/>
</dbReference>
<evidence type="ECO:0000256" key="1">
    <source>
        <dbReference type="ARBA" id="ARBA00022737"/>
    </source>
</evidence>
<dbReference type="Pfam" id="PF00069">
    <property type="entry name" value="Pkinase"/>
    <property type="match status" value="1"/>
</dbReference>
<dbReference type="SMART" id="SM00220">
    <property type="entry name" value="S_TKc"/>
    <property type="match status" value="1"/>
</dbReference>
<feature type="repeat" description="ANK" evidence="3">
    <location>
        <begin position="634"/>
        <end position="666"/>
    </location>
</feature>
<dbReference type="EMBL" id="AMGX01000009">
    <property type="protein sequence ID" value="EXJ70181.1"/>
    <property type="molecule type" value="Genomic_DNA"/>
</dbReference>
<dbReference type="RefSeq" id="XP_007745033.1">
    <property type="nucleotide sequence ID" value="XM_007746843.1"/>
</dbReference>
<evidence type="ECO:0000256" key="3">
    <source>
        <dbReference type="PROSITE-ProRule" id="PRU00023"/>
    </source>
</evidence>
<feature type="repeat" description="ANK" evidence="3">
    <location>
        <begin position="715"/>
        <end position="747"/>
    </location>
</feature>
<keyword evidence="6" id="KW-0418">Kinase</keyword>
<name>W9WZS5_9EURO</name>
<dbReference type="PROSITE" id="PS50011">
    <property type="entry name" value="PROTEIN_KINASE_DOM"/>
    <property type="match status" value="1"/>
</dbReference>
<dbReference type="InterPro" id="IPR008271">
    <property type="entry name" value="Ser/Thr_kinase_AS"/>
</dbReference>
<dbReference type="GO" id="GO:0004674">
    <property type="term" value="F:protein serine/threonine kinase activity"/>
    <property type="evidence" value="ECO:0007669"/>
    <property type="project" value="UniProtKB-KW"/>
</dbReference>
<sequence>MEESSRRPSTLRVSTQEKSNNRQDAGITIRSRLGTTTFASISITADQLFALYIALAGDVHLSTVDRDEFVFEQLVNKDVGIVDAATRFIGQGHSFSVRALTLPSPDRNFVLKSVRPVEDFSNREEQTRLGDVILELRALSHRPLRDHVNIVKLFGLGWETDSSDTLQKWPVLIQECGHGTLDDLLSRDLDMPYQHRLELSRGISDGLHAIHRCGIVHGDLKPGNVLIFPSSQQSGSQCGWLAKLADFGGSVLDVAEGSMGRLPMRTPPWQAPEWADYLTREGLLCTDVYSLGLTIWSIMAKGAHPILNMSDTTANASKGVDHEGTGDGRIPAHQDHVLQAFVEFGRTMFATDVDQQQVEGLLAVALRLDPSKRNLSMVCQILRQLAQDNHNTAISQPSETGLRYSPVTRLSHVENLLMLPDMLDTLSPCVQEYMRARLNGVFRASTATIKSAAAFTLAIDALRHSHNPDSEKQCMIWLIRSAENGNQTAQSLVYRFAKALDYSLPAETSASLEGWLIDAAQRNYPAAQQDLPAVASVENRHLVWERIRSRYAGMGWNRFADLFSTQRITLIEWDTQLKDKLVLAMANPGFDASSLNVNDKGDTMLHFAASAGFEEVVRLWGGSMPWTVNATGADSETPLLIACRSGHGNIVRLLLSMGADPTIRSNNGDTPLHWLVAFQGDEAHGIALALVTAGADVDAAAKAVRFEFAPLCNYEAGTPLHRAVGKGNLDAVRTLVACGASVTGAGGRVDGTSPTSLAATLHYAGILDTLLGSLGDPLAATHPHAGLSLLAVAIRGEIIYGERFSKIARHGHSWWEEACATFNVIRRWGGEEHMRGFPQGMKCAGTTPLLLACAFNFPETVRYLLESGCQGDINIRSSYWLDGGHYTPLVKSIFQGSKGVFKLLLEHGADATEIHVDENWHDLPPLYLCAAAGHSDAYFAEALLARGALINGFEDNSRQFETPFACALRGRCFTLAKWLLEHGANPHTKYKKGLMVEMKYASSVLVFLIKERTRSSWVCIDWLLREVPDVGFMVSSQHNYSVLHALALSQEWVRKDKSNPAVALVIEKVFNHFTPGLQQVNQQDNHGRTAIWLAVQMGNLYLIERLLKAGADPQIVDEDGANAIDVNAFLLKSIEDNPNGVIDDTDPRPAARQIEQRLELRRAVGEFFEPYD</sequence>
<dbReference type="SUPFAM" id="SSF56112">
    <property type="entry name" value="Protein kinase-like (PK-like)"/>
    <property type="match status" value="1"/>
</dbReference>
<dbReference type="InterPro" id="IPR002110">
    <property type="entry name" value="Ankyrin_rpt"/>
</dbReference>
<dbReference type="SMART" id="SM00248">
    <property type="entry name" value="ANK"/>
    <property type="match status" value="9"/>
</dbReference>
<dbReference type="PRINTS" id="PR01415">
    <property type="entry name" value="ANKYRIN"/>
</dbReference>
<feature type="repeat" description="ANK" evidence="3">
    <location>
        <begin position="1086"/>
        <end position="1118"/>
    </location>
</feature>
<keyword evidence="6" id="KW-0808">Transferase</keyword>
<feature type="repeat" description="ANK" evidence="3">
    <location>
        <begin position="667"/>
        <end position="702"/>
    </location>
</feature>
<protein>
    <submittedName>
        <fullName evidence="6">Serine/threonine protein kinase</fullName>
    </submittedName>
</protein>
<reference evidence="6 7" key="1">
    <citation type="submission" date="2013-03" db="EMBL/GenBank/DDBJ databases">
        <title>The Genome Sequence of Cladophialophora psammophila CBS 110553.</title>
        <authorList>
            <consortium name="The Broad Institute Genomics Platform"/>
            <person name="Cuomo C."/>
            <person name="de Hoog S."/>
            <person name="Gorbushina A."/>
            <person name="Walker B."/>
            <person name="Young S.K."/>
            <person name="Zeng Q."/>
            <person name="Gargeya S."/>
            <person name="Fitzgerald M."/>
            <person name="Haas B."/>
            <person name="Abouelleil A."/>
            <person name="Allen A.W."/>
            <person name="Alvarado L."/>
            <person name="Arachchi H.M."/>
            <person name="Berlin A.M."/>
            <person name="Chapman S.B."/>
            <person name="Gainer-Dewar J."/>
            <person name="Goldberg J."/>
            <person name="Griggs A."/>
            <person name="Gujja S."/>
            <person name="Hansen M."/>
            <person name="Howarth C."/>
            <person name="Imamovic A."/>
            <person name="Ireland A."/>
            <person name="Larimer J."/>
            <person name="McCowan C."/>
            <person name="Murphy C."/>
            <person name="Pearson M."/>
            <person name="Poon T.W."/>
            <person name="Priest M."/>
            <person name="Roberts A."/>
            <person name="Saif S."/>
            <person name="Shea T."/>
            <person name="Sisk P."/>
            <person name="Sykes S."/>
            <person name="Wortman J."/>
            <person name="Nusbaum C."/>
            <person name="Birren B."/>
        </authorList>
    </citation>
    <scope>NUCLEOTIDE SEQUENCE [LARGE SCALE GENOMIC DNA]</scope>
    <source>
        <strain evidence="6 7">CBS 110553</strain>
    </source>
</reference>
<keyword evidence="6" id="KW-0723">Serine/threonine-protein kinase</keyword>
<evidence type="ECO:0000313" key="7">
    <source>
        <dbReference type="Proteomes" id="UP000019471"/>
    </source>
</evidence>
<keyword evidence="7" id="KW-1185">Reference proteome</keyword>
<dbReference type="Gene3D" id="1.10.510.10">
    <property type="entry name" value="Transferase(Phosphotransferase) domain 1"/>
    <property type="match status" value="1"/>
</dbReference>
<evidence type="ECO:0000313" key="6">
    <source>
        <dbReference type="EMBL" id="EXJ70181.1"/>
    </source>
</evidence>
<dbReference type="Gene3D" id="1.25.40.20">
    <property type="entry name" value="Ankyrin repeat-containing domain"/>
    <property type="match status" value="4"/>
</dbReference>
<dbReference type="InterPro" id="IPR051165">
    <property type="entry name" value="Multifunctional_ANK_Repeat"/>
</dbReference>
<feature type="region of interest" description="Disordered" evidence="4">
    <location>
        <begin position="1"/>
        <end position="25"/>
    </location>
</feature>
<dbReference type="SUPFAM" id="SSF48403">
    <property type="entry name" value="Ankyrin repeat"/>
    <property type="match status" value="2"/>
</dbReference>
<dbReference type="InterPro" id="IPR011009">
    <property type="entry name" value="Kinase-like_dom_sf"/>
</dbReference>
<dbReference type="PROSITE" id="PS00108">
    <property type="entry name" value="PROTEIN_KINASE_ST"/>
    <property type="match status" value="1"/>
</dbReference>
<dbReference type="PROSITE" id="PS50088">
    <property type="entry name" value="ANK_REPEAT"/>
    <property type="match status" value="4"/>
</dbReference>
<keyword evidence="1" id="KW-0677">Repeat</keyword>
<proteinExistence type="predicted"/>
<evidence type="ECO:0000256" key="4">
    <source>
        <dbReference type="SAM" id="MobiDB-lite"/>
    </source>
</evidence>